<dbReference type="Proteomes" id="UP000531581">
    <property type="component" value="Unassembled WGS sequence"/>
</dbReference>
<dbReference type="EMBL" id="JABYQV010000003">
    <property type="protein sequence ID" value="NVP30424.1"/>
    <property type="molecule type" value="Genomic_DNA"/>
</dbReference>
<name>A0A7Y7QTY3_9SPHN</name>
<evidence type="ECO:0000256" key="1">
    <source>
        <dbReference type="SAM" id="Coils"/>
    </source>
</evidence>
<evidence type="ECO:0000313" key="6">
    <source>
        <dbReference type="Proteomes" id="UP000557656"/>
    </source>
</evidence>
<evidence type="ECO:0000313" key="5">
    <source>
        <dbReference type="Proteomes" id="UP000531581"/>
    </source>
</evidence>
<protein>
    <submittedName>
        <fullName evidence="4">Terminase small subunit</fullName>
    </submittedName>
</protein>
<keyword evidence="6" id="KW-1185">Reference proteome</keyword>
<accession>A0A7Y7QTY3</accession>
<organism evidence="4 5">
    <name type="scientific">Sphingomonas sanguinis</name>
    <dbReference type="NCBI Taxonomy" id="33051"/>
    <lineage>
        <taxon>Bacteria</taxon>
        <taxon>Pseudomonadati</taxon>
        <taxon>Pseudomonadota</taxon>
        <taxon>Alphaproteobacteria</taxon>
        <taxon>Sphingomonadales</taxon>
        <taxon>Sphingomonadaceae</taxon>
        <taxon>Sphingomonas</taxon>
    </lineage>
</organism>
<keyword evidence="1" id="KW-0175">Coiled coil</keyword>
<proteinExistence type="predicted"/>
<feature type="compositionally biased region" description="Acidic residues" evidence="2">
    <location>
        <begin position="155"/>
        <end position="170"/>
    </location>
</feature>
<dbReference type="AlphaFoldDB" id="A0A7Y7QTY3"/>
<feature type="coiled-coil region" evidence="1">
    <location>
        <begin position="66"/>
        <end position="93"/>
    </location>
</feature>
<gene>
    <name evidence="3" type="ORF">HKX05_17915</name>
    <name evidence="4" type="ORF">HLV41_05160</name>
</gene>
<evidence type="ECO:0000313" key="4">
    <source>
        <dbReference type="EMBL" id="NVP30424.1"/>
    </source>
</evidence>
<reference evidence="5 6" key="1">
    <citation type="submission" date="2020-05" db="EMBL/GenBank/DDBJ databases">
        <title>Draft Genome Sequences of Sphingomonas sp. Isolated from the International Space Station.</title>
        <authorList>
            <person name="Bijlani S."/>
            <person name="Singh N.K."/>
            <person name="Mason C.E."/>
            <person name="Wang C.C."/>
            <person name="Venkateswaran K."/>
        </authorList>
    </citation>
    <scope>NUCLEOTIDE SEQUENCE [LARGE SCALE GENOMIC DNA]</scope>
    <source>
        <strain evidence="3 6">IIF7SW-B5</strain>
        <strain evidence="4">ISS-IIF7SWP</strain>
    </source>
</reference>
<comment type="caution">
    <text evidence="4">The sequence shown here is derived from an EMBL/GenBank/DDBJ whole genome shotgun (WGS) entry which is preliminary data.</text>
</comment>
<feature type="region of interest" description="Disordered" evidence="2">
    <location>
        <begin position="151"/>
        <end position="170"/>
    </location>
</feature>
<dbReference type="RefSeq" id="WP_170171712.1">
    <property type="nucleotide sequence ID" value="NZ_JABEOV010000027.1"/>
</dbReference>
<evidence type="ECO:0000256" key="2">
    <source>
        <dbReference type="SAM" id="MobiDB-lite"/>
    </source>
</evidence>
<sequence length="170" mass="18604">MADRQDIMALEVSDADLAALFGVTPRHVRGLAQDGKFAKIGRNSYHLGDALRGFLESKKTSDSAAKRLIEERARKLSADADLAELNLAKAKAEVAPIAEFERVQGQLYSLVQANMLNVPSRVSMQIVGSTDEAHIKAVLRDEIISALKQAADAKIDDEDPETDELEEDEE</sequence>
<evidence type="ECO:0000313" key="3">
    <source>
        <dbReference type="EMBL" id="NNG55224.1"/>
    </source>
</evidence>
<dbReference type="Proteomes" id="UP000557656">
    <property type="component" value="Unassembled WGS sequence"/>
</dbReference>
<dbReference type="EMBL" id="JABEOV010000027">
    <property type="protein sequence ID" value="NNG55224.1"/>
    <property type="molecule type" value="Genomic_DNA"/>
</dbReference>